<feature type="transmembrane region" description="Helical" evidence="1">
    <location>
        <begin position="48"/>
        <end position="70"/>
    </location>
</feature>
<feature type="transmembrane region" description="Helical" evidence="1">
    <location>
        <begin position="20"/>
        <end position="42"/>
    </location>
</feature>
<dbReference type="Proteomes" id="UP000261174">
    <property type="component" value="Unassembled WGS sequence"/>
</dbReference>
<reference evidence="2 3" key="1">
    <citation type="submission" date="2018-08" db="EMBL/GenBank/DDBJ databases">
        <title>Chitinophaga sp. K20C18050901, a novel bacterium isolated from forest soil.</title>
        <authorList>
            <person name="Wang C."/>
        </authorList>
    </citation>
    <scope>NUCLEOTIDE SEQUENCE [LARGE SCALE GENOMIC DNA]</scope>
    <source>
        <strain evidence="2 3">K20C18050901</strain>
    </source>
</reference>
<proteinExistence type="predicted"/>
<evidence type="ECO:0000256" key="1">
    <source>
        <dbReference type="SAM" id="Phobius"/>
    </source>
</evidence>
<comment type="caution">
    <text evidence="2">The sequence shown here is derived from an EMBL/GenBank/DDBJ whole genome shotgun (WGS) entry which is preliminary data.</text>
</comment>
<dbReference type="EMBL" id="QTJV01000018">
    <property type="protein sequence ID" value="RFM30909.1"/>
    <property type="molecule type" value="Genomic_DNA"/>
</dbReference>
<dbReference type="AlphaFoldDB" id="A0A3E1NSI5"/>
<protein>
    <recommendedName>
        <fullName evidence="4">YcxB family protein</fullName>
    </recommendedName>
</protein>
<keyword evidence="1" id="KW-0472">Membrane</keyword>
<accession>A0A3E1NSI5</accession>
<keyword evidence="1" id="KW-0812">Transmembrane</keyword>
<keyword evidence="3" id="KW-1185">Reference proteome</keyword>
<organism evidence="2 3">
    <name type="scientific">Chitinophaga silvisoli</name>
    <dbReference type="NCBI Taxonomy" id="2291814"/>
    <lineage>
        <taxon>Bacteria</taxon>
        <taxon>Pseudomonadati</taxon>
        <taxon>Bacteroidota</taxon>
        <taxon>Chitinophagia</taxon>
        <taxon>Chitinophagales</taxon>
        <taxon>Chitinophagaceae</taxon>
        <taxon>Chitinophaga</taxon>
    </lineage>
</organism>
<evidence type="ECO:0000313" key="2">
    <source>
        <dbReference type="EMBL" id="RFM30909.1"/>
    </source>
</evidence>
<name>A0A3E1NSI5_9BACT</name>
<evidence type="ECO:0000313" key="3">
    <source>
        <dbReference type="Proteomes" id="UP000261174"/>
    </source>
</evidence>
<sequence>MQIIKRIKSDYRSILKAKIYRLLTKSLWIYLICMFVIASVLPLPAVNFLVSGLIYFISFLVLVIIPAYHFSTVRLVKTLQFDADAEFSETGIVLRHRNKDVVETKGWEWISRIIITGGSVVLETRQYPGFMIFLSKERLKGEELSFFRRMGERVRRKSS</sequence>
<gene>
    <name evidence="2" type="ORF">DXN04_31760</name>
</gene>
<evidence type="ECO:0008006" key="4">
    <source>
        <dbReference type="Google" id="ProtNLM"/>
    </source>
</evidence>
<keyword evidence="1" id="KW-1133">Transmembrane helix</keyword>